<evidence type="ECO:0000313" key="3">
    <source>
        <dbReference type="Proteomes" id="UP000255509"/>
    </source>
</evidence>
<organism evidence="2 3">
    <name type="scientific">Salmonella enterica I</name>
    <dbReference type="NCBI Taxonomy" id="59201"/>
    <lineage>
        <taxon>Bacteria</taxon>
        <taxon>Pseudomonadati</taxon>
        <taxon>Pseudomonadota</taxon>
        <taxon>Gammaproteobacteria</taxon>
        <taxon>Enterobacterales</taxon>
        <taxon>Enterobacteriaceae</taxon>
        <taxon>Salmonella</taxon>
    </lineage>
</organism>
<evidence type="ECO:0000313" key="2">
    <source>
        <dbReference type="EMBL" id="SUJ17991.1"/>
    </source>
</evidence>
<dbReference type="AlphaFoldDB" id="A0A380CD69"/>
<gene>
    <name evidence="2" type="ORF">NCTC8258_06879</name>
</gene>
<feature type="region of interest" description="Disordered" evidence="1">
    <location>
        <begin position="1"/>
        <end position="47"/>
    </location>
</feature>
<dbReference type="EMBL" id="UGXS01000008">
    <property type="protein sequence ID" value="SUJ17991.1"/>
    <property type="molecule type" value="Genomic_DNA"/>
</dbReference>
<name>A0A380CD69_SALET</name>
<reference evidence="2 3" key="1">
    <citation type="submission" date="2018-06" db="EMBL/GenBank/DDBJ databases">
        <authorList>
            <consortium name="Pathogen Informatics"/>
            <person name="Doyle S."/>
        </authorList>
    </citation>
    <scope>NUCLEOTIDE SEQUENCE [LARGE SCALE GENOMIC DNA]</scope>
    <source>
        <strain evidence="2 3">NCTC8258</strain>
    </source>
</reference>
<protein>
    <submittedName>
        <fullName evidence="2">Uncharacterized protein</fullName>
    </submittedName>
</protein>
<sequence length="81" mass="9157">MKKTTTTLDDDSRRTAVRLHRPQGTSPAGDIHGRYRANRHNGQPTQSAWRKNTEAFLMSAIRTCLPVLRGVFHAVHFLMTA</sequence>
<dbReference type="Proteomes" id="UP000255509">
    <property type="component" value="Unassembled WGS sequence"/>
</dbReference>
<evidence type="ECO:0000256" key="1">
    <source>
        <dbReference type="SAM" id="MobiDB-lite"/>
    </source>
</evidence>
<proteinExistence type="predicted"/>
<accession>A0A380CD69</accession>